<evidence type="ECO:0000259" key="10">
    <source>
        <dbReference type="PROSITE" id="PS51828"/>
    </source>
</evidence>
<evidence type="ECO:0000256" key="5">
    <source>
        <dbReference type="ARBA" id="ARBA00022837"/>
    </source>
</evidence>
<dbReference type="SUPFAM" id="SSF49899">
    <property type="entry name" value="Concanavalin A-like lectins/glucanases"/>
    <property type="match status" value="1"/>
</dbReference>
<keyword evidence="2" id="KW-0964">Secreted</keyword>
<dbReference type="PANTHER" id="PTHR45869:SF7">
    <property type="entry name" value="C-REACTIVE PROTEIN"/>
    <property type="match status" value="1"/>
</dbReference>
<comment type="similarity">
    <text evidence="7 9">Belongs to the pentraxin family.</text>
</comment>
<comment type="caution">
    <text evidence="11">The sequence shown here is derived from an EMBL/GenBank/DDBJ whole genome shotgun (WGS) entry which is preliminary data.</text>
</comment>
<dbReference type="GO" id="GO:0046872">
    <property type="term" value="F:metal ion binding"/>
    <property type="evidence" value="ECO:0007669"/>
    <property type="project" value="UniProtKB-KW"/>
</dbReference>
<keyword evidence="12" id="KW-1185">Reference proteome</keyword>
<dbReference type="Proteomes" id="UP000824782">
    <property type="component" value="Unassembled WGS sequence"/>
</dbReference>
<keyword evidence="3 9" id="KW-0479">Metal-binding</keyword>
<dbReference type="Pfam" id="PF00354">
    <property type="entry name" value="Pentaxin"/>
    <property type="match status" value="1"/>
</dbReference>
<proteinExistence type="inferred from homology"/>
<protein>
    <recommendedName>
        <fullName evidence="9">Pentraxin family member</fullName>
    </recommendedName>
</protein>
<evidence type="ECO:0000256" key="2">
    <source>
        <dbReference type="ARBA" id="ARBA00022525"/>
    </source>
</evidence>
<comment type="subunit">
    <text evidence="9">Homopentamer. Pentaxin (or pentraxin) have a discoid arrangement of 5 non-covalently bound subunits.</text>
</comment>
<dbReference type="InterPro" id="IPR001759">
    <property type="entry name" value="PTX_dom"/>
</dbReference>
<dbReference type="InterPro" id="IPR013320">
    <property type="entry name" value="ConA-like_dom_sf"/>
</dbReference>
<name>A0AAV7AMF2_ENGPU</name>
<dbReference type="PROSITE" id="PS51828">
    <property type="entry name" value="PTX_2"/>
    <property type="match status" value="1"/>
</dbReference>
<evidence type="ECO:0000256" key="3">
    <source>
        <dbReference type="ARBA" id="ARBA00022723"/>
    </source>
</evidence>
<evidence type="ECO:0000256" key="6">
    <source>
        <dbReference type="ARBA" id="ARBA00023157"/>
    </source>
</evidence>
<feature type="domain" description="Pentraxin (PTX)" evidence="10">
    <location>
        <begin position="5"/>
        <end position="204"/>
    </location>
</feature>
<gene>
    <name evidence="11" type="ORF">GDO81_014925</name>
</gene>
<keyword evidence="6" id="KW-1015">Disulfide bond</keyword>
<dbReference type="PANTHER" id="PTHR45869">
    <property type="entry name" value="C-REACTIVE PROTEIN-RELATED"/>
    <property type="match status" value="1"/>
</dbReference>
<dbReference type="EMBL" id="WNYA01000007">
    <property type="protein sequence ID" value="KAG8560331.1"/>
    <property type="molecule type" value="Genomic_DNA"/>
</dbReference>
<comment type="subcellular location">
    <subcellularLocation>
        <location evidence="1 9">Secreted</location>
    </subcellularLocation>
</comment>
<comment type="caution">
    <text evidence="8">Lacks conserved residue(s) required for the propagation of feature annotation.</text>
</comment>
<evidence type="ECO:0000256" key="9">
    <source>
        <dbReference type="RuleBase" id="RU362112"/>
    </source>
</evidence>
<dbReference type="PRINTS" id="PR00895">
    <property type="entry name" value="PENTAXIN"/>
</dbReference>
<keyword evidence="4" id="KW-0732">Signal</keyword>
<evidence type="ECO:0000256" key="8">
    <source>
        <dbReference type="PROSITE-ProRule" id="PRU01172"/>
    </source>
</evidence>
<dbReference type="InterPro" id="IPR051005">
    <property type="entry name" value="Pentraxin_domain"/>
</dbReference>
<sequence length="204" mass="23039">MFALEGKTIIFPRETATDNVILKHTVSKPLMQLTVCLRSFTELTRNYALFSLATPGTGKDNTFLIFPTSPNTVSIYVNQEEFIFKVDPAALDWRHTCVAWDYETGLLQLNIDGKSYPRKVTKKGSPIGTEMSVILGQEQDTFGGGFETAQSFIGEIREVHVWDWVLPPDAMKSFSHGYWFPHGNIFSWKDGTYEIKGGIVVVEY</sequence>
<dbReference type="SMART" id="SM00159">
    <property type="entry name" value="PTX"/>
    <property type="match status" value="1"/>
</dbReference>
<organism evidence="11 12">
    <name type="scientific">Engystomops pustulosus</name>
    <name type="common">Tungara frog</name>
    <name type="synonym">Physalaemus pustulosus</name>
    <dbReference type="NCBI Taxonomy" id="76066"/>
    <lineage>
        <taxon>Eukaryota</taxon>
        <taxon>Metazoa</taxon>
        <taxon>Chordata</taxon>
        <taxon>Craniata</taxon>
        <taxon>Vertebrata</taxon>
        <taxon>Euteleostomi</taxon>
        <taxon>Amphibia</taxon>
        <taxon>Batrachia</taxon>
        <taxon>Anura</taxon>
        <taxon>Neobatrachia</taxon>
        <taxon>Hyloidea</taxon>
        <taxon>Leptodactylidae</taxon>
        <taxon>Leiuperinae</taxon>
        <taxon>Engystomops</taxon>
    </lineage>
</organism>
<dbReference type="FunFam" id="2.60.120.200:FF:000070">
    <property type="entry name" value="Serum amyloid P-component"/>
    <property type="match status" value="1"/>
</dbReference>
<accession>A0AAV7AMF2</accession>
<dbReference type="GO" id="GO:0005576">
    <property type="term" value="C:extracellular region"/>
    <property type="evidence" value="ECO:0007669"/>
    <property type="project" value="UniProtKB-SubCell"/>
</dbReference>
<reference evidence="11" key="1">
    <citation type="thesis" date="2020" institute="ProQuest LLC" country="789 East Eisenhower Parkway, Ann Arbor, MI, USA">
        <title>Comparative Genomics and Chromosome Evolution.</title>
        <authorList>
            <person name="Mudd A.B."/>
        </authorList>
    </citation>
    <scope>NUCLEOTIDE SEQUENCE</scope>
    <source>
        <strain evidence="11">237g6f4</strain>
        <tissue evidence="11">Blood</tissue>
    </source>
</reference>
<evidence type="ECO:0000313" key="12">
    <source>
        <dbReference type="Proteomes" id="UP000824782"/>
    </source>
</evidence>
<evidence type="ECO:0000256" key="4">
    <source>
        <dbReference type="ARBA" id="ARBA00022729"/>
    </source>
</evidence>
<keyword evidence="5 9" id="KW-0106">Calcium</keyword>
<comment type="cofactor">
    <cofactor evidence="9">
        <name>Ca(2+)</name>
        <dbReference type="ChEBI" id="CHEBI:29108"/>
    </cofactor>
    <text evidence="9">Binds 2 calcium ions per subunit.</text>
</comment>
<dbReference type="AlphaFoldDB" id="A0AAV7AMF2"/>
<evidence type="ECO:0000313" key="11">
    <source>
        <dbReference type="EMBL" id="KAG8560331.1"/>
    </source>
</evidence>
<evidence type="ECO:0000256" key="1">
    <source>
        <dbReference type="ARBA" id="ARBA00004613"/>
    </source>
</evidence>
<evidence type="ECO:0000256" key="7">
    <source>
        <dbReference type="ARBA" id="ARBA00038102"/>
    </source>
</evidence>
<dbReference type="Gene3D" id="2.60.120.200">
    <property type="match status" value="1"/>
</dbReference>